<dbReference type="InterPro" id="IPR000836">
    <property type="entry name" value="PRTase_dom"/>
</dbReference>
<feature type="domain" description="TRSP" evidence="2">
    <location>
        <begin position="260"/>
        <end position="386"/>
    </location>
</feature>
<dbReference type="InterPro" id="IPR011215">
    <property type="entry name" value="StiP_N"/>
</dbReference>
<dbReference type="Pfam" id="PF15609">
    <property type="entry name" value="PRTase_2"/>
    <property type="match status" value="1"/>
</dbReference>
<evidence type="ECO:0000313" key="6">
    <source>
        <dbReference type="Proteomes" id="UP000219440"/>
    </source>
</evidence>
<dbReference type="RefSeq" id="WP_097059732.1">
    <property type="nucleotide sequence ID" value="NZ_BMLC01000002.1"/>
</dbReference>
<dbReference type="InterPro" id="IPR041688">
    <property type="entry name" value="PRTase_2"/>
</dbReference>
<dbReference type="InterPro" id="IPR022537">
    <property type="entry name" value="TRSP_dom"/>
</dbReference>
<dbReference type="Pfam" id="PF11202">
    <property type="entry name" value="StiP"/>
    <property type="match status" value="1"/>
</dbReference>
<evidence type="ECO:0000313" key="5">
    <source>
        <dbReference type="EMBL" id="SOE53924.1"/>
    </source>
</evidence>
<evidence type="ECO:0000259" key="3">
    <source>
        <dbReference type="Pfam" id="PF15608"/>
    </source>
</evidence>
<dbReference type="AlphaFoldDB" id="A0A2C8YTG5"/>
<sequence length="765" mass="81436">MTTWPGAWIAERAEVRYSGVSTAVDAVDVRSLAGLALRRNQKRLLLIVSTVLGKHIPAAPVDVTGAAHRLGAAVEALGLPSPVLVIGFAETATALGYGVSEMLGDAHYAHSTRAPSRAPLVSFVEEHSHATVHHLAPTDPSIVRAARSIVLVDDEISTGRTSMNIIRSLMGVADCRRFVIACLLDSRPARERGTMKREAAELRVDLTLLALGEVALEIPGSAAGALKPWLEHSFAAELAAGGSLETVPVVWPAGAVLDGQDGFSRADRDRATKAARGIAAGIHTLLEGSPSVLVIGIEEFMAVPHAVASALAVSGLNARVSSTTRSPAAAIDEDGYAIRSVIEFAGDADQGDYPRFLYNVRAAEYDVIVVVAPRRGPFAASRALLKSLAEGSRVLSVQITSPVPLEGPHFSSYPARDVRWLLTDVTDSVPESSGVERELAIQSTHHYSESLPIEYTPDAEYLALFDAALETRSRTVAVAVARLGEQLLVARGESLVLISLARAGTPAGVLVRRWLAAAHGLDVAHYTMSIILDRGLDPVALDYLRAHHEPAGIAFVDGWTGKGSISSELRRSLAGLGARAQGFGPDLGVLADPASTATWAGTHADVLIPSACLNSTVSGLISRTAHSSKFIPEGCFHGARFYAERAREDRSRDFLDSVTAWFSDIAPEELVVPARIAGSRDLVMAELTRLRERYSVDRDALIKPGVCEATRVLLRRVPELLVVREAGLPDAVHLELLAAMRGTPVVVDPDSLFSAVGIIRSLRTK</sequence>
<evidence type="ECO:0000259" key="4">
    <source>
        <dbReference type="Pfam" id="PF15609"/>
    </source>
</evidence>
<evidence type="ECO:0000259" key="1">
    <source>
        <dbReference type="Pfam" id="PF11202"/>
    </source>
</evidence>
<gene>
    <name evidence="5" type="ORF">SAMN06296378_0629</name>
</gene>
<protein>
    <submittedName>
        <fullName evidence="5">PELOTA RNA binding domain-containing protein</fullName>
    </submittedName>
</protein>
<dbReference type="Gene3D" id="3.40.50.2020">
    <property type="match status" value="1"/>
</dbReference>
<name>A0A2C8YTG5_9MICO</name>
<feature type="domain" description="PELOTA RNA-binding" evidence="3">
    <location>
        <begin position="685"/>
        <end position="761"/>
    </location>
</feature>
<reference evidence="5 6" key="1">
    <citation type="submission" date="2017-09" db="EMBL/GenBank/DDBJ databases">
        <authorList>
            <person name="Ehlers B."/>
            <person name="Leendertz F.H."/>
        </authorList>
    </citation>
    <scope>NUCLEOTIDE SEQUENCE [LARGE SCALE GENOMIC DNA]</scope>
    <source>
        <strain evidence="5 6">CGMCC 1.05381</strain>
    </source>
</reference>
<dbReference type="EMBL" id="OCST01000001">
    <property type="protein sequence ID" value="SOE53924.1"/>
    <property type="molecule type" value="Genomic_DNA"/>
</dbReference>
<dbReference type="SUPFAM" id="SSF53271">
    <property type="entry name" value="PRTase-like"/>
    <property type="match status" value="1"/>
</dbReference>
<dbReference type="CDD" id="cd06223">
    <property type="entry name" value="PRTases_typeI"/>
    <property type="match status" value="1"/>
</dbReference>
<dbReference type="OrthoDB" id="1663315at2"/>
<keyword evidence="6" id="KW-1185">Reference proteome</keyword>
<dbReference type="Proteomes" id="UP000219440">
    <property type="component" value="Unassembled WGS sequence"/>
</dbReference>
<dbReference type="InterPro" id="IPR029057">
    <property type="entry name" value="PRTase-like"/>
</dbReference>
<feature type="domain" description="Cysteine protease StiP N-terminal" evidence="1">
    <location>
        <begin position="411"/>
        <end position="658"/>
    </location>
</feature>
<dbReference type="InterPro" id="IPR028157">
    <property type="entry name" value="PELOTA_dom"/>
</dbReference>
<organism evidence="5 6">
    <name type="scientific">Salinibacterium xinjiangense</name>
    <dbReference type="NCBI Taxonomy" id="386302"/>
    <lineage>
        <taxon>Bacteria</taxon>
        <taxon>Bacillati</taxon>
        <taxon>Actinomycetota</taxon>
        <taxon>Actinomycetes</taxon>
        <taxon>Micrococcales</taxon>
        <taxon>Microbacteriaceae</taxon>
        <taxon>Salinibacterium</taxon>
    </lineage>
</organism>
<evidence type="ECO:0000259" key="2">
    <source>
        <dbReference type="Pfam" id="PF12500"/>
    </source>
</evidence>
<dbReference type="Pfam" id="PF15608">
    <property type="entry name" value="PELOTA_1"/>
    <property type="match status" value="1"/>
</dbReference>
<accession>A0A2C8YTG5</accession>
<proteinExistence type="predicted"/>
<dbReference type="Pfam" id="PF12500">
    <property type="entry name" value="TRSP"/>
    <property type="match status" value="1"/>
</dbReference>
<feature type="domain" description="Orotate phosphoribosyltransferase-like" evidence="4">
    <location>
        <begin position="32"/>
        <end position="211"/>
    </location>
</feature>